<dbReference type="EMBL" id="HBEL01037927">
    <property type="protein sequence ID" value="CAD8421529.1"/>
    <property type="molecule type" value="Transcribed_RNA"/>
</dbReference>
<sequence length="137" mass="15294">MEGSESNKIESVGMLCGGGGMMGTFNFAPEEEKSLDDELFDDWNLSLKALQLLWFDRDPEDVAESSLRPSANGGDDAANSSTPHTRNNPTQSNFSDLKLNFLRRVFFFSVQNKTKIYPNNNFLVKILSTGPAFNVQY</sequence>
<gene>
    <name evidence="2" type="ORF">PINE0816_LOCUS17683</name>
    <name evidence="3" type="ORF">PINE0816_LOCUS17684</name>
</gene>
<reference evidence="3" key="1">
    <citation type="submission" date="2021-01" db="EMBL/GenBank/DDBJ databases">
        <authorList>
            <person name="Corre E."/>
            <person name="Pelletier E."/>
            <person name="Niang G."/>
            <person name="Scheremetjew M."/>
            <person name="Finn R."/>
            <person name="Kale V."/>
            <person name="Holt S."/>
            <person name="Cochrane G."/>
            <person name="Meng A."/>
            <person name="Brown T."/>
            <person name="Cohen L."/>
        </authorList>
    </citation>
    <scope>NUCLEOTIDE SEQUENCE</scope>
    <source>
        <strain evidence="3">CCAP1064/1</strain>
    </source>
</reference>
<feature type="region of interest" description="Disordered" evidence="1">
    <location>
        <begin position="63"/>
        <end position="94"/>
    </location>
</feature>
<evidence type="ECO:0000313" key="2">
    <source>
        <dbReference type="EMBL" id="CAD8421529.1"/>
    </source>
</evidence>
<dbReference type="AlphaFoldDB" id="A0A6T8MSH0"/>
<evidence type="ECO:0000256" key="1">
    <source>
        <dbReference type="SAM" id="MobiDB-lite"/>
    </source>
</evidence>
<accession>A0A6T8MSH0</accession>
<evidence type="ECO:0000313" key="3">
    <source>
        <dbReference type="EMBL" id="CAD8421530.1"/>
    </source>
</evidence>
<protein>
    <submittedName>
        <fullName evidence="3">Uncharacterized protein</fullName>
    </submittedName>
</protein>
<feature type="compositionally biased region" description="Polar residues" evidence="1">
    <location>
        <begin position="78"/>
        <end position="94"/>
    </location>
</feature>
<dbReference type="EMBL" id="HBEL01037928">
    <property type="protein sequence ID" value="CAD8421530.1"/>
    <property type="molecule type" value="Transcribed_RNA"/>
</dbReference>
<proteinExistence type="predicted"/>
<organism evidence="3">
    <name type="scientific">Proboscia inermis</name>
    <dbReference type="NCBI Taxonomy" id="420281"/>
    <lineage>
        <taxon>Eukaryota</taxon>
        <taxon>Sar</taxon>
        <taxon>Stramenopiles</taxon>
        <taxon>Ochrophyta</taxon>
        <taxon>Bacillariophyta</taxon>
        <taxon>Coscinodiscophyceae</taxon>
        <taxon>Rhizosoleniophycidae</taxon>
        <taxon>Rhizosoleniales</taxon>
        <taxon>Rhizosoleniaceae</taxon>
        <taxon>Proboscia</taxon>
    </lineage>
</organism>
<name>A0A6T8MSH0_9STRA</name>